<dbReference type="InterPro" id="IPR011009">
    <property type="entry name" value="Kinase-like_dom_sf"/>
</dbReference>
<evidence type="ECO:0000256" key="4">
    <source>
        <dbReference type="ARBA" id="ARBA00022889"/>
    </source>
</evidence>
<dbReference type="GO" id="GO:0010976">
    <property type="term" value="P:positive regulation of neuron projection development"/>
    <property type="evidence" value="ECO:0007669"/>
    <property type="project" value="TreeGrafter"/>
</dbReference>
<evidence type="ECO:0000313" key="12">
    <source>
        <dbReference type="WBParaSite" id="PTRK_0001151000.1"/>
    </source>
</evidence>
<evidence type="ECO:0000256" key="7">
    <source>
        <dbReference type="ARBA" id="ARBA00023170"/>
    </source>
</evidence>
<evidence type="ECO:0000256" key="6">
    <source>
        <dbReference type="ARBA" id="ARBA00023136"/>
    </source>
</evidence>
<dbReference type="GO" id="GO:0051897">
    <property type="term" value="P:positive regulation of phosphatidylinositol 3-kinase/protein kinase B signal transduction"/>
    <property type="evidence" value="ECO:0007669"/>
    <property type="project" value="TreeGrafter"/>
</dbReference>
<evidence type="ECO:0000256" key="5">
    <source>
        <dbReference type="ARBA" id="ARBA00022989"/>
    </source>
</evidence>
<dbReference type="GO" id="GO:0005886">
    <property type="term" value="C:plasma membrane"/>
    <property type="evidence" value="ECO:0007669"/>
    <property type="project" value="UniProtKB-SubCell"/>
</dbReference>
<dbReference type="PANTHER" id="PTHR24416">
    <property type="entry name" value="TYROSINE-PROTEIN KINASE RECEPTOR"/>
    <property type="match status" value="1"/>
</dbReference>
<dbReference type="Gene3D" id="3.30.200.20">
    <property type="entry name" value="Phosphorylase Kinase, domain 1"/>
    <property type="match status" value="1"/>
</dbReference>
<dbReference type="WBParaSite" id="PTRK_0001151000.1">
    <property type="protein sequence ID" value="PTRK_0001151000.1"/>
    <property type="gene ID" value="PTRK_0001151000"/>
</dbReference>
<reference evidence="12" key="1">
    <citation type="submission" date="2017-02" db="UniProtKB">
        <authorList>
            <consortium name="WormBaseParasite"/>
        </authorList>
    </citation>
    <scope>IDENTIFICATION</scope>
</reference>
<keyword evidence="2 9" id="KW-0812">Transmembrane</keyword>
<dbReference type="SMART" id="SM00219">
    <property type="entry name" value="TyrKc"/>
    <property type="match status" value="1"/>
</dbReference>
<dbReference type="AlphaFoldDB" id="A0A0N4ZSM8"/>
<dbReference type="InterPro" id="IPR050122">
    <property type="entry name" value="RTK"/>
</dbReference>
<dbReference type="GO" id="GO:0005524">
    <property type="term" value="F:ATP binding"/>
    <property type="evidence" value="ECO:0007669"/>
    <property type="project" value="InterPro"/>
</dbReference>
<keyword evidence="4" id="KW-0130">Cell adhesion</keyword>
<dbReference type="PROSITE" id="PS50011">
    <property type="entry name" value="PROTEIN_KINASE_DOM"/>
    <property type="match status" value="1"/>
</dbReference>
<dbReference type="Proteomes" id="UP000038045">
    <property type="component" value="Unplaced"/>
</dbReference>
<dbReference type="Pfam" id="PF07714">
    <property type="entry name" value="PK_Tyr_Ser-Thr"/>
    <property type="match status" value="1"/>
</dbReference>
<dbReference type="GO" id="GO:0007169">
    <property type="term" value="P:cell surface receptor protein tyrosine kinase signaling pathway"/>
    <property type="evidence" value="ECO:0007669"/>
    <property type="project" value="TreeGrafter"/>
</dbReference>
<dbReference type="STRING" id="131310.A0A0N4ZSM8"/>
<dbReference type="InterPro" id="IPR000719">
    <property type="entry name" value="Prot_kinase_dom"/>
</dbReference>
<dbReference type="PROSITE" id="PS00109">
    <property type="entry name" value="PROTEIN_KINASE_TYR"/>
    <property type="match status" value="1"/>
</dbReference>
<dbReference type="SMART" id="SM00220">
    <property type="entry name" value="S_TKc"/>
    <property type="match status" value="1"/>
</dbReference>
<proteinExistence type="predicted"/>
<dbReference type="PRINTS" id="PR00109">
    <property type="entry name" value="TYRKINASE"/>
</dbReference>
<keyword evidence="11" id="KW-1185">Reference proteome</keyword>
<evidence type="ECO:0000256" key="8">
    <source>
        <dbReference type="ARBA" id="ARBA00023180"/>
    </source>
</evidence>
<keyword evidence="3" id="KW-0732">Signal</keyword>
<dbReference type="Gene3D" id="3.80.10.10">
    <property type="entry name" value="Ribonuclease Inhibitor"/>
    <property type="match status" value="1"/>
</dbReference>
<dbReference type="InterPro" id="IPR001245">
    <property type="entry name" value="Ser-Thr/Tyr_kinase_cat_dom"/>
</dbReference>
<name>A0A0N4ZSM8_PARTI</name>
<keyword evidence="5 9" id="KW-1133">Transmembrane helix</keyword>
<dbReference type="PANTHER" id="PTHR24416:SF349">
    <property type="entry name" value="TYROSINE-PROTEIN KINASE RYK"/>
    <property type="match status" value="1"/>
</dbReference>
<evidence type="ECO:0000256" key="9">
    <source>
        <dbReference type="SAM" id="Phobius"/>
    </source>
</evidence>
<dbReference type="GO" id="GO:0007155">
    <property type="term" value="P:cell adhesion"/>
    <property type="evidence" value="ECO:0007669"/>
    <property type="project" value="UniProtKB-KW"/>
</dbReference>
<keyword evidence="8" id="KW-0325">Glycoprotein</keyword>
<dbReference type="InterPro" id="IPR032675">
    <property type="entry name" value="LRR_dom_sf"/>
</dbReference>
<dbReference type="GO" id="GO:0043235">
    <property type="term" value="C:receptor complex"/>
    <property type="evidence" value="ECO:0007669"/>
    <property type="project" value="TreeGrafter"/>
</dbReference>
<dbReference type="SUPFAM" id="SSF48726">
    <property type="entry name" value="Immunoglobulin"/>
    <property type="match status" value="1"/>
</dbReference>
<dbReference type="InterPro" id="IPR008266">
    <property type="entry name" value="Tyr_kinase_AS"/>
</dbReference>
<protein>
    <submittedName>
        <fullName evidence="12">Protein kinase domain-containing protein</fullName>
    </submittedName>
</protein>
<evidence type="ECO:0000256" key="3">
    <source>
        <dbReference type="ARBA" id="ARBA00022729"/>
    </source>
</evidence>
<evidence type="ECO:0000256" key="1">
    <source>
        <dbReference type="ARBA" id="ARBA00004162"/>
    </source>
</evidence>
<dbReference type="InterPro" id="IPR020635">
    <property type="entry name" value="Tyr_kinase_cat_dom"/>
</dbReference>
<sequence>MVLSLCNIEGTLAICKTFFDIKSLNTSHLISNLKILSCEVGNGQMEEFRNLQLPYTITNLTLEDCNLKNLIHIPKLHKNVTMLNIAKNNISIIPWQFVSFDIKKLDLDIRWNYLACLCENEWILSINQDIKTFFSLPDNIYVNEEFKKRCKNMKCVREDIKSISYQKNVSIGDEVNLICLVNNSIFNENFYKQTYLNYFRWITISRSNNNEKLANDNYEQFVDIHSNAIKLRIKHATDNDLGVLACLCLWCKYPSFSFSEIRIKKNLTINAFNDGRSEKLIVQGYPLDNLTFKITRLRDYAEEEPFYISEITKSLFNNTLFLKQESSQEDITNFYIRDLRVFPKECTLCNETTWDLVNKEYEMNLCNSEGNCAKVKRYLGALNHSKRKGRNYEVHSNKINIKTDEINNQSTYFTNVISVMAILFMILSAVYIFKYRKLIPYIKKRNQLLKHYSRRTSKTEETILQQTQSNVTRGNSVSMSMNSSDYCLKHVPIIDVQNIELGRKIGQGAYGEVYYANWIYQSTGNDDPTCDPLLKFNQKKKEIAVKTLKNLTFNADWDREAGLLSQLDHNNVVKFYGIAYSEKNEALIVMEYMNLGDLRNYLKKRAPPLTMDYSQFPPTLQTSELIEISKQICEGVSYLTTRQIVHRDIAARNCLVSGDSDMMICDYRLRSKTTIKISDFGMSRKLYSDVEYYKMGCGEGKLLPCRWLGPECLSSGKFSHCSDVWSLGITIWEVFAYGEIPFKHLNNNEIFSAISMGVRPELPKGAPVIVGKIIEGCLKEDPEERISAIDCLTQLNLI</sequence>
<evidence type="ECO:0000259" key="10">
    <source>
        <dbReference type="PROSITE" id="PS50011"/>
    </source>
</evidence>
<keyword evidence="7" id="KW-0675">Receptor</keyword>
<dbReference type="SUPFAM" id="SSF52058">
    <property type="entry name" value="L domain-like"/>
    <property type="match status" value="1"/>
</dbReference>
<comment type="subcellular location">
    <subcellularLocation>
        <location evidence="1">Cell membrane</location>
        <topology evidence="1">Single-pass membrane protein</topology>
    </subcellularLocation>
</comment>
<dbReference type="SUPFAM" id="SSF56112">
    <property type="entry name" value="Protein kinase-like (PK-like)"/>
    <property type="match status" value="1"/>
</dbReference>
<dbReference type="CDD" id="cd00192">
    <property type="entry name" value="PTKc"/>
    <property type="match status" value="1"/>
</dbReference>
<accession>A0A0N4ZSM8</accession>
<keyword evidence="6 9" id="KW-0472">Membrane</keyword>
<dbReference type="GO" id="GO:0004714">
    <property type="term" value="F:transmembrane receptor protein tyrosine kinase activity"/>
    <property type="evidence" value="ECO:0007669"/>
    <property type="project" value="TreeGrafter"/>
</dbReference>
<evidence type="ECO:0000313" key="11">
    <source>
        <dbReference type="Proteomes" id="UP000038045"/>
    </source>
</evidence>
<organism evidence="11 12">
    <name type="scientific">Parastrongyloides trichosuri</name>
    <name type="common">Possum-specific nematode worm</name>
    <dbReference type="NCBI Taxonomy" id="131310"/>
    <lineage>
        <taxon>Eukaryota</taxon>
        <taxon>Metazoa</taxon>
        <taxon>Ecdysozoa</taxon>
        <taxon>Nematoda</taxon>
        <taxon>Chromadorea</taxon>
        <taxon>Rhabditida</taxon>
        <taxon>Tylenchina</taxon>
        <taxon>Panagrolaimomorpha</taxon>
        <taxon>Strongyloidoidea</taxon>
        <taxon>Strongyloididae</taxon>
        <taxon>Parastrongyloides</taxon>
    </lineage>
</organism>
<dbReference type="InterPro" id="IPR036179">
    <property type="entry name" value="Ig-like_dom_sf"/>
</dbReference>
<evidence type="ECO:0000256" key="2">
    <source>
        <dbReference type="ARBA" id="ARBA00022692"/>
    </source>
</evidence>
<dbReference type="Gene3D" id="1.10.510.10">
    <property type="entry name" value="Transferase(Phosphotransferase) domain 1"/>
    <property type="match status" value="1"/>
</dbReference>
<feature type="transmembrane region" description="Helical" evidence="9">
    <location>
        <begin position="412"/>
        <end position="433"/>
    </location>
</feature>
<feature type="domain" description="Protein kinase" evidence="10">
    <location>
        <begin position="499"/>
        <end position="797"/>
    </location>
</feature>